<accession>A0A3P6Q5I6</accession>
<feature type="transmembrane region" description="Helical" evidence="1">
    <location>
        <begin position="153"/>
        <end position="179"/>
    </location>
</feature>
<dbReference type="EMBL" id="UYRV01001392">
    <property type="protein sequence ID" value="VDK46856.1"/>
    <property type="molecule type" value="Genomic_DNA"/>
</dbReference>
<keyword evidence="1" id="KW-1133">Transmembrane helix</keyword>
<keyword evidence="3" id="KW-1185">Reference proteome</keyword>
<dbReference type="AlphaFoldDB" id="A0A3P6Q5I6"/>
<feature type="transmembrane region" description="Helical" evidence="1">
    <location>
        <begin position="31"/>
        <end position="50"/>
    </location>
</feature>
<keyword evidence="1" id="KW-0812">Transmembrane</keyword>
<keyword evidence="1" id="KW-0472">Membrane</keyword>
<evidence type="ECO:0000313" key="2">
    <source>
        <dbReference type="EMBL" id="VDK46856.1"/>
    </source>
</evidence>
<gene>
    <name evidence="2" type="ORF">CGOC_LOCUS883</name>
</gene>
<evidence type="ECO:0000313" key="3">
    <source>
        <dbReference type="Proteomes" id="UP000271889"/>
    </source>
</evidence>
<dbReference type="OrthoDB" id="29661at2759"/>
<sequence length="221" mass="24744">MEQTTAAPTTANASANITFTFEEQAMASCSLYAMSLLCIIVGGIRSANFVKYQMSKKRLLEASISLSEAKKFPLTASAVLFSLYLFFKPDGREWLMGLGGRHLPETYSAMVNKTLAKSEGPGLFSRIEQRLPENMRPYLEYVPSLTKDHFMKFLLVLLCYEGCVALAAILKPLFSFVLSRLPIGDRRPRLNLPYFLSLKQGNKEMDQGDIEDAKKSDFVSL</sequence>
<protein>
    <submittedName>
        <fullName evidence="2">Uncharacterized protein</fullName>
    </submittedName>
</protein>
<organism evidence="2 3">
    <name type="scientific">Cylicostephanus goldi</name>
    <name type="common">Nematode worm</name>
    <dbReference type="NCBI Taxonomy" id="71465"/>
    <lineage>
        <taxon>Eukaryota</taxon>
        <taxon>Metazoa</taxon>
        <taxon>Ecdysozoa</taxon>
        <taxon>Nematoda</taxon>
        <taxon>Chromadorea</taxon>
        <taxon>Rhabditida</taxon>
        <taxon>Rhabditina</taxon>
        <taxon>Rhabditomorpha</taxon>
        <taxon>Strongyloidea</taxon>
        <taxon>Strongylidae</taxon>
        <taxon>Cylicostephanus</taxon>
    </lineage>
</organism>
<name>A0A3P6Q5I6_CYLGO</name>
<dbReference type="Proteomes" id="UP000271889">
    <property type="component" value="Unassembled WGS sequence"/>
</dbReference>
<proteinExistence type="predicted"/>
<evidence type="ECO:0000256" key="1">
    <source>
        <dbReference type="SAM" id="Phobius"/>
    </source>
</evidence>
<reference evidence="2 3" key="1">
    <citation type="submission" date="2018-11" db="EMBL/GenBank/DDBJ databases">
        <authorList>
            <consortium name="Pathogen Informatics"/>
        </authorList>
    </citation>
    <scope>NUCLEOTIDE SEQUENCE [LARGE SCALE GENOMIC DNA]</scope>
</reference>